<gene>
    <name evidence="1" type="ORF">M896_100460</name>
</gene>
<dbReference type="InParanoid" id="A0A0B2UJ30"/>
<dbReference type="Gene3D" id="3.40.140.10">
    <property type="entry name" value="Cytidine Deaminase, domain 2"/>
    <property type="match status" value="1"/>
</dbReference>
<dbReference type="GeneID" id="26262456"/>
<dbReference type="AlphaFoldDB" id="A0A0B2UJ30"/>
<dbReference type="Proteomes" id="UP000031056">
    <property type="component" value="Unassembled WGS sequence"/>
</dbReference>
<dbReference type="GO" id="GO:0006139">
    <property type="term" value="P:nucleobase-containing compound metabolic process"/>
    <property type="evidence" value="ECO:0007669"/>
    <property type="project" value="UniProtKB-ARBA"/>
</dbReference>
<dbReference type="OrthoDB" id="3180714at2759"/>
<dbReference type="RefSeq" id="XP_014563104.1">
    <property type="nucleotide sequence ID" value="XM_014707618.1"/>
</dbReference>
<organism evidence="1 2">
    <name type="scientific">Ordospora colligata OC4</name>
    <dbReference type="NCBI Taxonomy" id="1354746"/>
    <lineage>
        <taxon>Eukaryota</taxon>
        <taxon>Fungi</taxon>
        <taxon>Fungi incertae sedis</taxon>
        <taxon>Microsporidia</taxon>
        <taxon>Ordosporidae</taxon>
        <taxon>Ordospora</taxon>
    </lineage>
</organism>
<protein>
    <recommendedName>
        <fullName evidence="3">CMP/dCMP-type deaminase domain-containing protein</fullName>
    </recommendedName>
</protein>
<name>A0A0B2UJ30_9MICR</name>
<dbReference type="SUPFAM" id="SSF53927">
    <property type="entry name" value="Cytidine deaminase-like"/>
    <property type="match status" value="1"/>
</dbReference>
<dbReference type="GO" id="GO:0003824">
    <property type="term" value="F:catalytic activity"/>
    <property type="evidence" value="ECO:0007669"/>
    <property type="project" value="InterPro"/>
</dbReference>
<dbReference type="HOGENOM" id="CLU_085162_0_0_1"/>
<evidence type="ECO:0008006" key="3">
    <source>
        <dbReference type="Google" id="ProtNLM"/>
    </source>
</evidence>
<reference evidence="1 2" key="1">
    <citation type="journal article" date="2014" name="MBio">
        <title>The Ordospora colligata genome; evolution of extreme reduction in microsporidia and host-to-parasite horizontal gene transfer.</title>
        <authorList>
            <person name="Pombert J.-F."/>
            <person name="Haag K.L."/>
            <person name="Beidas S."/>
            <person name="Ebert D."/>
            <person name="Keeling P.J."/>
        </authorList>
    </citation>
    <scope>NUCLEOTIDE SEQUENCE [LARGE SCALE GENOMIC DNA]</scope>
    <source>
        <strain evidence="1 2">OC4</strain>
    </source>
</reference>
<proteinExistence type="predicted"/>
<dbReference type="STRING" id="1354746.A0A0B2UJ30"/>
<comment type="caution">
    <text evidence="1">The sequence shown here is derived from an EMBL/GenBank/DDBJ whole genome shotgun (WGS) entry which is preliminary data.</text>
</comment>
<keyword evidence="2" id="KW-1185">Reference proteome</keyword>
<dbReference type="InterPro" id="IPR016193">
    <property type="entry name" value="Cytidine_deaminase-like"/>
</dbReference>
<dbReference type="EMBL" id="JOKQ01000010">
    <property type="protein sequence ID" value="KHN69062.1"/>
    <property type="molecule type" value="Genomic_DNA"/>
</dbReference>
<evidence type="ECO:0000313" key="2">
    <source>
        <dbReference type="Proteomes" id="UP000031056"/>
    </source>
</evidence>
<dbReference type="VEuPathDB" id="MicrosporidiaDB:M896_100460"/>
<dbReference type="FunCoup" id="A0A0B2UJ30">
    <property type="interactions" value="130"/>
</dbReference>
<sequence>MYELSSSEWIRLKTAEEERSVELMDGYAIRTLKQDIKQYLRFLEYRSIPLHLKRIKASGTMLLVLVDLIDGHDPIENVRKIVCQMVKNGFGGDCACPDKLIEIVCVPKFQPITNEQYHRSALVWPCNKLNKAKESLDTVYIQAMMDALSMQHYNTDVKCSKVCLIANGCDSVCIHCDTDDILGHSIFKAVDEVSKSQLSYLCTGLDVFLLNEPCLSCSMALVHGRIRRVFFVNQNANGPFSLLKMNYNKNLNHRYPVYFMSRPE</sequence>
<evidence type="ECO:0000313" key="1">
    <source>
        <dbReference type="EMBL" id="KHN69062.1"/>
    </source>
</evidence>
<accession>A0A0B2UJ30</accession>